<gene>
    <name evidence="1" type="ORF">PCOR1329_LOCUS17391</name>
</gene>
<keyword evidence="2" id="KW-1185">Reference proteome</keyword>
<sequence length="317" mass="35467">MLSAHGFDNYLILVQEHHARDDRFAEVQSKAAAKGFRGARAEAIDTGRGGSCGGVAVIAPVRVLVSAPPQLTDRALIPGRLVAAHAHWGRAGGIVLLSVHLVVGEGLGAQNLEIVQTAIDYAREHGIEAELCDRNDIVKASERRKFCGRAGPPSYSRKPLPRQADLQPKAELAWRAVGRWLRQLRSVRTKLCQLASEYASDPTDERFDQVAKQFYFLQGFLKRIRKSSRVLEVSTESIREFLVDVPSSFCRVEFDDAAQGFLDEIEAKLLEFGHAARAEWKKWVEQVQELIAETSRPQPFQQADDCLAEWEAIWEMH</sequence>
<evidence type="ECO:0000313" key="2">
    <source>
        <dbReference type="Proteomes" id="UP001189429"/>
    </source>
</evidence>
<dbReference type="EMBL" id="CAUYUJ010005391">
    <property type="protein sequence ID" value="CAK0813488.1"/>
    <property type="molecule type" value="Genomic_DNA"/>
</dbReference>
<comment type="caution">
    <text evidence="1">The sequence shown here is derived from an EMBL/GenBank/DDBJ whole genome shotgun (WGS) entry which is preliminary data.</text>
</comment>
<accession>A0ABN9R535</accession>
<protein>
    <submittedName>
        <fullName evidence="1">Uncharacterized protein</fullName>
    </submittedName>
</protein>
<proteinExistence type="predicted"/>
<reference evidence="1" key="1">
    <citation type="submission" date="2023-10" db="EMBL/GenBank/DDBJ databases">
        <authorList>
            <person name="Chen Y."/>
            <person name="Shah S."/>
            <person name="Dougan E. K."/>
            <person name="Thang M."/>
            <person name="Chan C."/>
        </authorList>
    </citation>
    <scope>NUCLEOTIDE SEQUENCE [LARGE SCALE GENOMIC DNA]</scope>
</reference>
<organism evidence="1 2">
    <name type="scientific">Prorocentrum cordatum</name>
    <dbReference type="NCBI Taxonomy" id="2364126"/>
    <lineage>
        <taxon>Eukaryota</taxon>
        <taxon>Sar</taxon>
        <taxon>Alveolata</taxon>
        <taxon>Dinophyceae</taxon>
        <taxon>Prorocentrales</taxon>
        <taxon>Prorocentraceae</taxon>
        <taxon>Prorocentrum</taxon>
    </lineage>
</organism>
<dbReference type="Proteomes" id="UP001189429">
    <property type="component" value="Unassembled WGS sequence"/>
</dbReference>
<evidence type="ECO:0000313" key="1">
    <source>
        <dbReference type="EMBL" id="CAK0813488.1"/>
    </source>
</evidence>
<feature type="non-terminal residue" evidence="1">
    <location>
        <position position="317"/>
    </location>
</feature>
<name>A0ABN9R535_9DINO</name>